<evidence type="ECO:0000256" key="1">
    <source>
        <dbReference type="SAM" id="MobiDB-lite"/>
    </source>
</evidence>
<reference evidence="3" key="1">
    <citation type="journal article" date="2021" name="Proc. Natl. Acad. Sci. U.S.A.">
        <title>Three genomes in the algal genus Volvox reveal the fate of a haploid sex-determining region after a transition to homothallism.</title>
        <authorList>
            <person name="Yamamoto K."/>
            <person name="Hamaji T."/>
            <person name="Kawai-Toyooka H."/>
            <person name="Matsuzaki R."/>
            <person name="Takahashi F."/>
            <person name="Nishimura Y."/>
            <person name="Kawachi M."/>
            <person name="Noguchi H."/>
            <person name="Minakuchi Y."/>
            <person name="Umen J.G."/>
            <person name="Toyoda A."/>
            <person name="Nozaki H."/>
        </authorList>
    </citation>
    <scope>NUCLEOTIDE SEQUENCE</scope>
    <source>
        <strain evidence="3">NIES-3780</strain>
    </source>
</reference>
<name>A0A8J4B4Z9_9CHLO</name>
<organism evidence="3 4">
    <name type="scientific">Volvox africanus</name>
    <dbReference type="NCBI Taxonomy" id="51714"/>
    <lineage>
        <taxon>Eukaryota</taxon>
        <taxon>Viridiplantae</taxon>
        <taxon>Chlorophyta</taxon>
        <taxon>core chlorophytes</taxon>
        <taxon>Chlorophyceae</taxon>
        <taxon>CS clade</taxon>
        <taxon>Chlamydomonadales</taxon>
        <taxon>Volvocaceae</taxon>
        <taxon>Volvox</taxon>
    </lineage>
</organism>
<proteinExistence type="predicted"/>
<keyword evidence="4" id="KW-1185">Reference proteome</keyword>
<dbReference type="Gene3D" id="3.40.50.1110">
    <property type="entry name" value="SGNH hydrolase"/>
    <property type="match status" value="1"/>
</dbReference>
<comment type="caution">
    <text evidence="3">The sequence shown here is derived from an EMBL/GenBank/DDBJ whole genome shotgun (WGS) entry which is preliminary data.</text>
</comment>
<dbReference type="PANTHER" id="PTHR34407:SF1">
    <property type="entry name" value="SGNH HYDROLASE-TYPE ESTERASE DOMAIN-CONTAINING PROTEIN"/>
    <property type="match status" value="1"/>
</dbReference>
<feature type="signal peptide" evidence="2">
    <location>
        <begin position="1"/>
        <end position="22"/>
    </location>
</feature>
<feature type="compositionally biased region" description="Low complexity" evidence="1">
    <location>
        <begin position="352"/>
        <end position="366"/>
    </location>
</feature>
<dbReference type="InterPro" id="IPR036514">
    <property type="entry name" value="SGNH_hydro_sf"/>
</dbReference>
<dbReference type="AlphaFoldDB" id="A0A8J4B4Z9"/>
<feature type="compositionally biased region" description="Gly residues" evidence="1">
    <location>
        <begin position="379"/>
        <end position="392"/>
    </location>
</feature>
<feature type="region of interest" description="Disordered" evidence="1">
    <location>
        <begin position="252"/>
        <end position="284"/>
    </location>
</feature>
<keyword evidence="2" id="KW-0732">Signal</keyword>
<evidence type="ECO:0000313" key="3">
    <source>
        <dbReference type="EMBL" id="GIL54229.1"/>
    </source>
</evidence>
<dbReference type="CDD" id="cd00229">
    <property type="entry name" value="SGNH_hydrolase"/>
    <property type="match status" value="1"/>
</dbReference>
<dbReference type="Proteomes" id="UP000747399">
    <property type="component" value="Unassembled WGS sequence"/>
</dbReference>
<feature type="region of interest" description="Disordered" evidence="1">
    <location>
        <begin position="352"/>
        <end position="398"/>
    </location>
</feature>
<feature type="compositionally biased region" description="Low complexity" evidence="1">
    <location>
        <begin position="160"/>
        <end position="174"/>
    </location>
</feature>
<gene>
    <name evidence="3" type="ORF">Vafri_9776</name>
</gene>
<dbReference type="PANTHER" id="PTHR34407">
    <property type="entry name" value="EXPRESSED PROTEIN"/>
    <property type="match status" value="1"/>
</dbReference>
<dbReference type="SUPFAM" id="SSF52266">
    <property type="entry name" value="SGNH hydrolase"/>
    <property type="match status" value="1"/>
</dbReference>
<accession>A0A8J4B4Z9</accession>
<evidence type="ECO:0008006" key="5">
    <source>
        <dbReference type="Google" id="ProtNLM"/>
    </source>
</evidence>
<feature type="chain" id="PRO_5035174201" description="SGNH hydrolase-type esterase domain-containing protein" evidence="2">
    <location>
        <begin position="23"/>
        <end position="655"/>
    </location>
</feature>
<evidence type="ECO:0000313" key="4">
    <source>
        <dbReference type="Proteomes" id="UP000747399"/>
    </source>
</evidence>
<dbReference type="EMBL" id="BNCO01000017">
    <property type="protein sequence ID" value="GIL54229.1"/>
    <property type="molecule type" value="Genomic_DNA"/>
</dbReference>
<evidence type="ECO:0000256" key="2">
    <source>
        <dbReference type="SAM" id="SignalP"/>
    </source>
</evidence>
<protein>
    <recommendedName>
        <fullName evidence="5">SGNH hydrolase-type esterase domain-containing protein</fullName>
    </recommendedName>
</protein>
<sequence>MVPIREFLFILLAFAKLPLSISYQYATSPRIENLTDTEIKYANIYWYYDPAARVVHSDKTYNSSGRPSASGPQISLDYRFVVPLAERLAGLAYVGHAARLHLVLERARNGQPLIVGALGGSITYGQSVGGWKGSYVKIFTDWLNAAMPPHRQPRGRAAEEGNATATEASAQSGSAATNAAVAAPLAAAQRTLKGLSPITSVGMAAVKRWDTAASTRMAEGAGGRAGDGVSKGLQRQKHNGVLMRGFGAGRAVAGAADSDGSGGSRRQQEQVVRGESGQAGAASTSISTSSAAGLASAAAVENTAAAGAIRGQAAAAEQGMVTASTSRKMLASTAAVTTGTMLDTTEAMEATEATDATETMKATDATGGTKPSTEAAAPQGGGGTGSFSGGHTGSWRRQPLRHDFLNGAVPGTQSAYMSSCMRYHLPPAVDIVFVEYAANDSPAPRWTFADPCRRSLERLFRKLLNLPSQPAVVLVNMYAIGAARGKYLHTAERDFMEFATYYSLPAVSLKAAVLPSAAVAGAEAVSLGAIFNGGHNHPGRGGHVVITELLITLCLSLLHSSKDSEGSNIWVTPVIDDAGASPAATAAAATDALAALEAVASRPLPPPLATGNYESSESTCYIEHDLQGLILLPLEGWEWTDEGRGKWGYVAMAPG</sequence>
<feature type="region of interest" description="Disordered" evidence="1">
    <location>
        <begin position="149"/>
        <end position="174"/>
    </location>
</feature>
<feature type="non-terminal residue" evidence="3">
    <location>
        <position position="655"/>
    </location>
</feature>